<dbReference type="AlphaFoldDB" id="A0A2S8PVI3"/>
<dbReference type="Pfam" id="PF00078">
    <property type="entry name" value="RVT_1"/>
    <property type="match status" value="2"/>
</dbReference>
<evidence type="ECO:0000313" key="3">
    <source>
        <dbReference type="EMBL" id="PQQ22902.1"/>
    </source>
</evidence>
<dbReference type="CDD" id="cd01651">
    <property type="entry name" value="RT_G2_intron"/>
    <property type="match status" value="1"/>
</dbReference>
<name>A0A2S8PVI3_9GAMM</name>
<dbReference type="InterPro" id="IPR013597">
    <property type="entry name" value="Mat_intron_G2"/>
</dbReference>
<dbReference type="EMBL" id="PUWT01000072">
    <property type="protein sequence ID" value="PQQ22902.1"/>
    <property type="molecule type" value="Genomic_DNA"/>
</dbReference>
<dbReference type="InterPro" id="IPR000477">
    <property type="entry name" value="RT_dom"/>
</dbReference>
<keyword evidence="3" id="KW-0695">RNA-directed DNA polymerase</keyword>
<dbReference type="InterPro" id="IPR030931">
    <property type="entry name" value="Group_II_RT_mat"/>
</dbReference>
<dbReference type="NCBIfam" id="TIGR04416">
    <property type="entry name" value="group_II_RT_mat"/>
    <property type="match status" value="1"/>
</dbReference>
<keyword evidence="3" id="KW-0548">Nucleotidyltransferase</keyword>
<reference evidence="3 4" key="1">
    <citation type="submission" date="2018-02" db="EMBL/GenBank/DDBJ databases">
        <title>Five New Genomes of Indian Photorhabdus Isolates TSA.</title>
        <authorList>
            <person name="Dubay B."/>
            <person name="Somvanshi V.S."/>
        </authorList>
    </citation>
    <scope>NUCLEOTIDE SEQUENCE [LARGE SCALE GENOMIC DNA]</scope>
    <source>
        <strain evidence="3 4">H1</strain>
    </source>
</reference>
<accession>A0A2S8PVI3</accession>
<dbReference type="PANTHER" id="PTHR34047:SF8">
    <property type="entry name" value="PROTEIN YKFC"/>
    <property type="match status" value="1"/>
</dbReference>
<dbReference type="InterPro" id="IPR051083">
    <property type="entry name" value="GrpII_Intron_Splice-Mob/Def"/>
</dbReference>
<dbReference type="InterPro" id="IPR043502">
    <property type="entry name" value="DNA/RNA_pol_sf"/>
</dbReference>
<feature type="domain" description="Reverse transcriptase" evidence="2">
    <location>
        <begin position="117"/>
        <end position="358"/>
    </location>
</feature>
<proteinExistence type="inferred from homology"/>
<protein>
    <submittedName>
        <fullName evidence="3">Group II intron reverse transcriptase/maturase</fullName>
    </submittedName>
</protein>
<dbReference type="Pfam" id="PF08388">
    <property type="entry name" value="GIIM"/>
    <property type="match status" value="1"/>
</dbReference>
<evidence type="ECO:0000259" key="2">
    <source>
        <dbReference type="PROSITE" id="PS50878"/>
    </source>
</evidence>
<dbReference type="SUPFAM" id="SSF56672">
    <property type="entry name" value="DNA/RNA polymerases"/>
    <property type="match status" value="2"/>
</dbReference>
<evidence type="ECO:0000313" key="4">
    <source>
        <dbReference type="Proteomes" id="UP000239550"/>
    </source>
</evidence>
<keyword evidence="3" id="KW-0808">Transferase</keyword>
<evidence type="ECO:0000256" key="1">
    <source>
        <dbReference type="ARBA" id="ARBA00034120"/>
    </source>
</evidence>
<organism evidence="3 4">
    <name type="scientific">Photorhabdus hindustanensis</name>
    <dbReference type="NCBI Taxonomy" id="2918802"/>
    <lineage>
        <taxon>Bacteria</taxon>
        <taxon>Pseudomonadati</taxon>
        <taxon>Pseudomonadota</taxon>
        <taxon>Gammaproteobacteria</taxon>
        <taxon>Enterobacterales</taxon>
        <taxon>Morganellaceae</taxon>
        <taxon>Photorhabdus</taxon>
    </lineage>
</organism>
<dbReference type="Proteomes" id="UP000239550">
    <property type="component" value="Unassembled WGS sequence"/>
</dbReference>
<dbReference type="PROSITE" id="PS50878">
    <property type="entry name" value="RT_POL"/>
    <property type="match status" value="1"/>
</dbReference>
<sequence length="482" mass="56228">MPPAVRRVEIPKATGGTRPLGIPTVADRIAQMVVKDMLEPILEPQFHVDSYGYRPHKSAHDALRVARQRCWRTDWVLDVDIKGFFDNIDHELLMRAVRRHTDCRWVLLYIERWLGELAQQLREDTYTPKPVRRVHIPKPNGKTRPLGIACLRDRVCQMAAMLVLEPIFEADLPPEQHAYRRNRNAQSAVQEVHGLLTRGYNDVVDADLSGYFDTIPHPELMKSVARRIVDGKVLRLIKQWLTAPVEEKMRDGKVQRTTANRDNQCGIPQGSPISPLLSNLYMRRFIMGWKRLGIEQRLSARIVNYADDLVICCKGRNASQAMTAMRGLMAKLKLTVNEEKTRLCRLPEGEFDFLGYTYKRLYSARTRKPYIGTRPSKKSIKRMIESIRLQTSRSLEWMDAGEMVMRLNQKLGGWTNYFRLGPVTQSYRFIDRYTTTRLRRWLCKKHKQRSRGLKRYPDEYFYNQLGLIQLPKLPQRLPWAKA</sequence>
<dbReference type="GO" id="GO:0003964">
    <property type="term" value="F:RNA-directed DNA polymerase activity"/>
    <property type="evidence" value="ECO:0007669"/>
    <property type="project" value="UniProtKB-KW"/>
</dbReference>
<dbReference type="PANTHER" id="PTHR34047">
    <property type="entry name" value="NUCLEAR INTRON MATURASE 1, MITOCHONDRIAL-RELATED"/>
    <property type="match status" value="1"/>
</dbReference>
<keyword evidence="4" id="KW-1185">Reference proteome</keyword>
<gene>
    <name evidence="3" type="primary">ltrA</name>
    <name evidence="3" type="ORF">C6H66_21635</name>
</gene>
<comment type="similarity">
    <text evidence="1">Belongs to the bacterial reverse transcriptase family.</text>
</comment>
<comment type="caution">
    <text evidence="3">The sequence shown here is derived from an EMBL/GenBank/DDBJ whole genome shotgun (WGS) entry which is preliminary data.</text>
</comment>